<evidence type="ECO:0000313" key="1">
    <source>
        <dbReference type="EMBL" id="GGF31576.1"/>
    </source>
</evidence>
<proteinExistence type="predicted"/>
<organism evidence="1 2">
    <name type="scientific">Subtercola lobariae</name>
    <dbReference type="NCBI Taxonomy" id="1588641"/>
    <lineage>
        <taxon>Bacteria</taxon>
        <taxon>Bacillati</taxon>
        <taxon>Actinomycetota</taxon>
        <taxon>Actinomycetes</taxon>
        <taxon>Micrococcales</taxon>
        <taxon>Microbacteriaceae</taxon>
        <taxon>Subtercola</taxon>
    </lineage>
</organism>
<protein>
    <submittedName>
        <fullName evidence="1">Uncharacterized protein</fullName>
    </submittedName>
</protein>
<dbReference type="EMBL" id="BMGP01000004">
    <property type="protein sequence ID" value="GGF31576.1"/>
    <property type="molecule type" value="Genomic_DNA"/>
</dbReference>
<dbReference type="AlphaFoldDB" id="A0A917BAN0"/>
<accession>A0A917BAN0</accession>
<dbReference type="Proteomes" id="UP000598775">
    <property type="component" value="Unassembled WGS sequence"/>
</dbReference>
<gene>
    <name evidence="1" type="ORF">GCM10011399_25940</name>
</gene>
<evidence type="ECO:0000313" key="2">
    <source>
        <dbReference type="Proteomes" id="UP000598775"/>
    </source>
</evidence>
<sequence length="63" mass="7151">MVPTLEVLTIPEISTRIAELEARAGASADQLRRRADQYELSQEGQSILRKLEDLNYLQEHAGR</sequence>
<keyword evidence="2" id="KW-1185">Reference proteome</keyword>
<comment type="caution">
    <text evidence="1">The sequence shown here is derived from an EMBL/GenBank/DDBJ whole genome shotgun (WGS) entry which is preliminary data.</text>
</comment>
<reference evidence="1 2" key="1">
    <citation type="journal article" date="2014" name="Int. J. Syst. Evol. Microbiol.">
        <title>Complete genome sequence of Corynebacterium casei LMG S-19264T (=DSM 44701T), isolated from a smear-ripened cheese.</title>
        <authorList>
            <consortium name="US DOE Joint Genome Institute (JGI-PGF)"/>
            <person name="Walter F."/>
            <person name="Albersmeier A."/>
            <person name="Kalinowski J."/>
            <person name="Ruckert C."/>
        </authorList>
    </citation>
    <scope>NUCLEOTIDE SEQUENCE [LARGE SCALE GENOMIC DNA]</scope>
    <source>
        <strain evidence="1 2">CGMCC 1.12976</strain>
    </source>
</reference>
<name>A0A917BAN0_9MICO</name>
<dbReference type="RefSeq" id="WP_188678950.1">
    <property type="nucleotide sequence ID" value="NZ_BMGP01000004.1"/>
</dbReference>